<feature type="transmembrane region" description="Helical" evidence="1">
    <location>
        <begin position="12"/>
        <end position="36"/>
    </location>
</feature>
<dbReference type="Pfam" id="PF09851">
    <property type="entry name" value="SHOCT"/>
    <property type="match status" value="1"/>
</dbReference>
<organism evidence="3 4">
    <name type="scientific">Stackebrandtia nassauensis (strain DSM 44728 / CIP 108903 / NRRL B-16338 / NBRC 102104 / LLR-40K-21)</name>
    <dbReference type="NCBI Taxonomy" id="446470"/>
    <lineage>
        <taxon>Bacteria</taxon>
        <taxon>Bacillati</taxon>
        <taxon>Actinomycetota</taxon>
        <taxon>Actinomycetes</taxon>
        <taxon>Glycomycetales</taxon>
        <taxon>Glycomycetaceae</taxon>
        <taxon>Stackebrandtia</taxon>
    </lineage>
</organism>
<keyword evidence="1" id="KW-1133">Transmembrane helix</keyword>
<accession>D3PXI3</accession>
<proteinExistence type="predicted"/>
<evidence type="ECO:0000256" key="1">
    <source>
        <dbReference type="SAM" id="Phobius"/>
    </source>
</evidence>
<dbReference type="KEGG" id="sna:Snas_3655"/>
<protein>
    <recommendedName>
        <fullName evidence="2">SHOCT domain-containing protein</fullName>
    </recommendedName>
</protein>
<keyword evidence="4" id="KW-1185">Reference proteome</keyword>
<dbReference type="AlphaFoldDB" id="D3PXI3"/>
<name>D3PXI3_STANL</name>
<dbReference type="HOGENOM" id="CLU_159099_1_0_11"/>
<dbReference type="eggNOG" id="COG3462">
    <property type="taxonomic scope" value="Bacteria"/>
</dbReference>
<evidence type="ECO:0000313" key="3">
    <source>
        <dbReference type="EMBL" id="ADD43313.1"/>
    </source>
</evidence>
<dbReference type="RefSeq" id="WP_013018884.1">
    <property type="nucleotide sequence ID" value="NC_013947.1"/>
</dbReference>
<dbReference type="Proteomes" id="UP000000844">
    <property type="component" value="Chromosome"/>
</dbReference>
<evidence type="ECO:0000259" key="2">
    <source>
        <dbReference type="Pfam" id="PF09851"/>
    </source>
</evidence>
<dbReference type="EMBL" id="CP001778">
    <property type="protein sequence ID" value="ADD43313.1"/>
    <property type="molecule type" value="Genomic_DNA"/>
</dbReference>
<evidence type="ECO:0000313" key="4">
    <source>
        <dbReference type="Proteomes" id="UP000000844"/>
    </source>
</evidence>
<sequence length="80" mass="9042">MMYGWHNGMGAGGWVFMVMNALALWALLAGVIWLAVRAFRLHTPGGADHAERILAERFAKGEITEEEYRDRLSVLRNPKN</sequence>
<dbReference type="InterPro" id="IPR018649">
    <property type="entry name" value="SHOCT"/>
</dbReference>
<keyword evidence="1" id="KW-0472">Membrane</keyword>
<gene>
    <name evidence="3" type="ordered locus">Snas_3655</name>
</gene>
<keyword evidence="1" id="KW-0812">Transmembrane</keyword>
<dbReference type="OrthoDB" id="3748887at2"/>
<reference evidence="3 4" key="1">
    <citation type="journal article" date="2009" name="Stand. Genomic Sci.">
        <title>Complete genome sequence of Stackebrandtia nassauensis type strain (LLR-40K-21).</title>
        <authorList>
            <person name="Munk C."/>
            <person name="Lapidus A."/>
            <person name="Copeland A."/>
            <person name="Jando M."/>
            <person name="Mayilraj S."/>
            <person name="Glavina Del Rio T."/>
            <person name="Nolan M."/>
            <person name="Chen F."/>
            <person name="Lucas S."/>
            <person name="Tice H."/>
            <person name="Cheng J.F."/>
            <person name="Han C."/>
            <person name="Detter J.C."/>
            <person name="Bruce D."/>
            <person name="Goodwin L."/>
            <person name="Chain P."/>
            <person name="Pitluck S."/>
            <person name="Goker M."/>
            <person name="Ovchinikova G."/>
            <person name="Pati A."/>
            <person name="Ivanova N."/>
            <person name="Mavromatis K."/>
            <person name="Chen A."/>
            <person name="Palaniappan K."/>
            <person name="Land M."/>
            <person name="Hauser L."/>
            <person name="Chang Y.J."/>
            <person name="Jeffries C.D."/>
            <person name="Bristow J."/>
            <person name="Eisen J.A."/>
            <person name="Markowitz V."/>
            <person name="Hugenholtz P."/>
            <person name="Kyrpides N.C."/>
            <person name="Klenk H.P."/>
        </authorList>
    </citation>
    <scope>NUCLEOTIDE SEQUENCE [LARGE SCALE GENOMIC DNA]</scope>
    <source>
        <strain evidence="4">DSM 44728 / CIP 108903 / NRRL B-16338 / NBRC 102104 / LLR-40K-21</strain>
    </source>
</reference>
<feature type="domain" description="SHOCT" evidence="2">
    <location>
        <begin position="50"/>
        <end position="75"/>
    </location>
</feature>